<dbReference type="Proteomes" id="UP000265955">
    <property type="component" value="Unassembled WGS sequence"/>
</dbReference>
<dbReference type="CDD" id="cd06170">
    <property type="entry name" value="LuxR_C_like"/>
    <property type="match status" value="1"/>
</dbReference>
<dbReference type="Pfam" id="PF00196">
    <property type="entry name" value="GerE"/>
    <property type="match status" value="1"/>
</dbReference>
<dbReference type="PROSITE" id="PS50043">
    <property type="entry name" value="HTH_LUXR_2"/>
    <property type="match status" value="1"/>
</dbReference>
<dbReference type="InterPro" id="IPR011006">
    <property type="entry name" value="CheY-like_superfamily"/>
</dbReference>
<dbReference type="PROSITE" id="PS50110">
    <property type="entry name" value="RESPONSE_REGULATORY"/>
    <property type="match status" value="1"/>
</dbReference>
<feature type="modified residue" description="4-aspartylphosphate" evidence="3">
    <location>
        <position position="58"/>
    </location>
</feature>
<dbReference type="SUPFAM" id="SSF52172">
    <property type="entry name" value="CheY-like"/>
    <property type="match status" value="1"/>
</dbReference>
<gene>
    <name evidence="6" type="ORF">D3871_16955</name>
</gene>
<reference evidence="7" key="1">
    <citation type="submission" date="2018-09" db="EMBL/GenBank/DDBJ databases">
        <authorList>
            <person name="Zhu H."/>
        </authorList>
    </citation>
    <scope>NUCLEOTIDE SEQUENCE [LARGE SCALE GENOMIC DNA]</scope>
    <source>
        <strain evidence="7">K1R23-30</strain>
    </source>
</reference>
<dbReference type="OrthoDB" id="9780593at2"/>
<evidence type="ECO:0000259" key="5">
    <source>
        <dbReference type="PROSITE" id="PS50110"/>
    </source>
</evidence>
<evidence type="ECO:0000256" key="2">
    <source>
        <dbReference type="ARBA" id="ARBA00023125"/>
    </source>
</evidence>
<evidence type="ECO:0000313" key="6">
    <source>
        <dbReference type="EMBL" id="RJF95148.1"/>
    </source>
</evidence>
<dbReference type="InterPro" id="IPR016032">
    <property type="entry name" value="Sig_transdc_resp-reg_C-effctor"/>
</dbReference>
<dbReference type="InterPro" id="IPR058245">
    <property type="entry name" value="NreC/VraR/RcsB-like_REC"/>
</dbReference>
<dbReference type="InterPro" id="IPR000792">
    <property type="entry name" value="Tscrpt_reg_LuxR_C"/>
</dbReference>
<sequence>MSVKKIRILLVDDHTVARSGVRLMLNSAHDIEVVAEAEDAHTALRIAQTNGFDVALVDIALPDKNGLELLRLLRAEHKKLAVLVLSMYSEEVYALRAFKLGASGYLSKTSPAAVLETAIRKAAAGSRYISPTIAEKFVSMISGEALTSFEALSDRELEVLKLIASGESLVRIADTLHLSASTVTTYRRRILEKIGLSTNSEMAQYARQNGLLM</sequence>
<dbReference type="RefSeq" id="WP_119770299.1">
    <property type="nucleotide sequence ID" value="NZ_QYUO01000002.1"/>
</dbReference>
<dbReference type="AlphaFoldDB" id="A0A3A3FI10"/>
<dbReference type="CDD" id="cd17535">
    <property type="entry name" value="REC_NarL-like"/>
    <property type="match status" value="1"/>
</dbReference>
<name>A0A3A3FI10_9BURK</name>
<dbReference type="Gene3D" id="3.40.50.2300">
    <property type="match status" value="1"/>
</dbReference>
<feature type="domain" description="Response regulatory" evidence="5">
    <location>
        <begin position="7"/>
        <end position="123"/>
    </location>
</feature>
<keyword evidence="2 6" id="KW-0238">DNA-binding</keyword>
<dbReference type="InterPro" id="IPR039420">
    <property type="entry name" value="WalR-like"/>
</dbReference>
<dbReference type="Pfam" id="PF00072">
    <property type="entry name" value="Response_reg"/>
    <property type="match status" value="1"/>
</dbReference>
<comment type="caution">
    <text evidence="6">The sequence shown here is derived from an EMBL/GenBank/DDBJ whole genome shotgun (WGS) entry which is preliminary data.</text>
</comment>
<evidence type="ECO:0000313" key="7">
    <source>
        <dbReference type="Proteomes" id="UP000265955"/>
    </source>
</evidence>
<evidence type="ECO:0000256" key="1">
    <source>
        <dbReference type="ARBA" id="ARBA00022553"/>
    </source>
</evidence>
<dbReference type="PRINTS" id="PR00038">
    <property type="entry name" value="HTHLUXR"/>
</dbReference>
<dbReference type="SMART" id="SM00421">
    <property type="entry name" value="HTH_LUXR"/>
    <property type="match status" value="1"/>
</dbReference>
<dbReference type="GO" id="GO:0006355">
    <property type="term" value="P:regulation of DNA-templated transcription"/>
    <property type="evidence" value="ECO:0007669"/>
    <property type="project" value="InterPro"/>
</dbReference>
<proteinExistence type="predicted"/>
<dbReference type="EMBL" id="QYUO01000002">
    <property type="protein sequence ID" value="RJF95148.1"/>
    <property type="molecule type" value="Genomic_DNA"/>
</dbReference>
<dbReference type="InterPro" id="IPR001789">
    <property type="entry name" value="Sig_transdc_resp-reg_receiver"/>
</dbReference>
<evidence type="ECO:0000259" key="4">
    <source>
        <dbReference type="PROSITE" id="PS50043"/>
    </source>
</evidence>
<dbReference type="SUPFAM" id="SSF46894">
    <property type="entry name" value="C-terminal effector domain of the bipartite response regulators"/>
    <property type="match status" value="1"/>
</dbReference>
<keyword evidence="7" id="KW-1185">Reference proteome</keyword>
<accession>A0A3A3FI10</accession>
<evidence type="ECO:0000256" key="3">
    <source>
        <dbReference type="PROSITE-ProRule" id="PRU00169"/>
    </source>
</evidence>
<protein>
    <submittedName>
        <fullName evidence="6">DNA-binding response regulator</fullName>
    </submittedName>
</protein>
<feature type="domain" description="HTH luxR-type" evidence="4">
    <location>
        <begin position="145"/>
        <end position="210"/>
    </location>
</feature>
<dbReference type="GO" id="GO:0000160">
    <property type="term" value="P:phosphorelay signal transduction system"/>
    <property type="evidence" value="ECO:0007669"/>
    <property type="project" value="InterPro"/>
</dbReference>
<organism evidence="6 7">
    <name type="scientific">Noviherbaspirillum saxi</name>
    <dbReference type="NCBI Taxonomy" id="2320863"/>
    <lineage>
        <taxon>Bacteria</taxon>
        <taxon>Pseudomonadati</taxon>
        <taxon>Pseudomonadota</taxon>
        <taxon>Betaproteobacteria</taxon>
        <taxon>Burkholderiales</taxon>
        <taxon>Oxalobacteraceae</taxon>
        <taxon>Noviherbaspirillum</taxon>
    </lineage>
</organism>
<keyword evidence="1 3" id="KW-0597">Phosphoprotein</keyword>
<dbReference type="SMART" id="SM00448">
    <property type="entry name" value="REC"/>
    <property type="match status" value="1"/>
</dbReference>
<dbReference type="GO" id="GO:0003677">
    <property type="term" value="F:DNA binding"/>
    <property type="evidence" value="ECO:0007669"/>
    <property type="project" value="UniProtKB-KW"/>
</dbReference>
<dbReference type="PANTHER" id="PTHR43214">
    <property type="entry name" value="TWO-COMPONENT RESPONSE REGULATOR"/>
    <property type="match status" value="1"/>
</dbReference>
<dbReference type="PANTHER" id="PTHR43214:SF42">
    <property type="entry name" value="TRANSCRIPTIONAL REGULATORY PROTEIN DESR"/>
    <property type="match status" value="1"/>
</dbReference>